<sequence length="145" mass="16527">MPLHMLKLCVGAESISDLDEWVEEQMALMRRLGRPEEQTHTTRMVPKRVDEIVGEGSLYWVIKGQISARQRLTEIRPFTDADGIGRCHLVLEPVIVPVEPRPCRPFQGWRYLADKDKPRDIDGRSGDLGAMPEELRRELAALGLL</sequence>
<proteinExistence type="predicted"/>
<evidence type="ECO:0000313" key="2">
    <source>
        <dbReference type="Proteomes" id="UP000236743"/>
    </source>
</evidence>
<dbReference type="InterPro" id="IPR008320">
    <property type="entry name" value="UCP032025"/>
</dbReference>
<dbReference type="Proteomes" id="UP000236743">
    <property type="component" value="Unassembled WGS sequence"/>
</dbReference>
<dbReference type="EMBL" id="FNUY01000015">
    <property type="protein sequence ID" value="SEG80069.1"/>
    <property type="molecule type" value="Genomic_DNA"/>
</dbReference>
<name>A0A1H6D3Y0_9HYPH</name>
<gene>
    <name evidence="1" type="ORF">SAMN04488115_11572</name>
</gene>
<dbReference type="AlphaFoldDB" id="A0A1H6D3Y0"/>
<keyword evidence="2" id="KW-1185">Reference proteome</keyword>
<dbReference type="PIRSF" id="PIRSF032025">
    <property type="entry name" value="UCP032025"/>
    <property type="match status" value="1"/>
</dbReference>
<accession>A0A1H6D3Y0</accession>
<organism evidence="1 2">
    <name type="scientific">Bosea lathyri</name>
    <dbReference type="NCBI Taxonomy" id="1036778"/>
    <lineage>
        <taxon>Bacteria</taxon>
        <taxon>Pseudomonadati</taxon>
        <taxon>Pseudomonadota</taxon>
        <taxon>Alphaproteobacteria</taxon>
        <taxon>Hyphomicrobiales</taxon>
        <taxon>Boseaceae</taxon>
        <taxon>Bosea</taxon>
    </lineage>
</organism>
<evidence type="ECO:0008006" key="3">
    <source>
        <dbReference type="Google" id="ProtNLM"/>
    </source>
</evidence>
<dbReference type="Pfam" id="PF07370">
    <property type="entry name" value="DUF1489"/>
    <property type="match status" value="1"/>
</dbReference>
<dbReference type="RefSeq" id="WP_103875326.1">
    <property type="nucleotide sequence ID" value="NZ_FNUY01000015.1"/>
</dbReference>
<dbReference type="OrthoDB" id="9798292at2"/>
<reference evidence="1 2" key="1">
    <citation type="submission" date="2016-10" db="EMBL/GenBank/DDBJ databases">
        <authorList>
            <person name="de Groot N.N."/>
        </authorList>
    </citation>
    <scope>NUCLEOTIDE SEQUENCE [LARGE SCALE GENOMIC DNA]</scope>
    <source>
        <strain evidence="1 2">DSM 26656</strain>
    </source>
</reference>
<evidence type="ECO:0000313" key="1">
    <source>
        <dbReference type="EMBL" id="SEG80069.1"/>
    </source>
</evidence>
<protein>
    <recommendedName>
        <fullName evidence="3">Lysophospholipase</fullName>
    </recommendedName>
</protein>